<keyword evidence="3" id="KW-1185">Reference proteome</keyword>
<dbReference type="EMBL" id="MTQA01000156">
    <property type="protein sequence ID" value="PNP76210.1"/>
    <property type="molecule type" value="Genomic_DNA"/>
</dbReference>
<proteinExistence type="predicted"/>
<gene>
    <name evidence="2" type="ORF">FNYG_10499</name>
</gene>
<evidence type="ECO:0000313" key="2">
    <source>
        <dbReference type="EMBL" id="PNP76210.1"/>
    </source>
</evidence>
<comment type="caution">
    <text evidence="2">The sequence shown here is derived from an EMBL/GenBank/DDBJ whole genome shotgun (WGS) entry which is preliminary data.</text>
</comment>
<evidence type="ECO:0000256" key="1">
    <source>
        <dbReference type="SAM" id="Phobius"/>
    </source>
</evidence>
<sequence length="204" mass="22876">MYLGQSLSGTKNADGRAATQAKSCVFSMPGFTTKRSRTQLNATMTSILSAGSEPGGDGLCISSDHDTSNLCLHCNVSHTGFISCFHYQITAYLMEAHTRLNHSSTPPGLSFEIDHESFLGDAEEEMPNPPLQSLLRLGHSDTAAMILSQRHSEMPEIADRMATLILMYRLLKAGVIFFSYFFFFFFFFFFYFLKRLASVQIWSF</sequence>
<keyword evidence="1" id="KW-1133">Transmembrane helix</keyword>
<name>A0A2K0W1R6_GIBNY</name>
<accession>A0A2K0W1R6</accession>
<reference evidence="2 3" key="1">
    <citation type="submission" date="2017-06" db="EMBL/GenBank/DDBJ databases">
        <title>Genome of Fusarium nygamai isolate CS10214.</title>
        <authorList>
            <person name="Gardiner D.M."/>
            <person name="Obanor F."/>
            <person name="Kazan K."/>
        </authorList>
    </citation>
    <scope>NUCLEOTIDE SEQUENCE [LARGE SCALE GENOMIC DNA]</scope>
    <source>
        <strain evidence="2 3">CS10214</strain>
    </source>
</reference>
<organism evidence="2 3">
    <name type="scientific">Gibberella nygamai</name>
    <name type="common">Bean root rot disease fungus</name>
    <name type="synonym">Fusarium nygamai</name>
    <dbReference type="NCBI Taxonomy" id="42673"/>
    <lineage>
        <taxon>Eukaryota</taxon>
        <taxon>Fungi</taxon>
        <taxon>Dikarya</taxon>
        <taxon>Ascomycota</taxon>
        <taxon>Pezizomycotina</taxon>
        <taxon>Sordariomycetes</taxon>
        <taxon>Hypocreomycetidae</taxon>
        <taxon>Hypocreales</taxon>
        <taxon>Nectriaceae</taxon>
        <taxon>Fusarium</taxon>
        <taxon>Fusarium fujikuroi species complex</taxon>
    </lineage>
</organism>
<keyword evidence="1" id="KW-0472">Membrane</keyword>
<feature type="transmembrane region" description="Helical" evidence="1">
    <location>
        <begin position="170"/>
        <end position="193"/>
    </location>
</feature>
<protein>
    <submittedName>
        <fullName evidence="2">Uncharacterized protein</fullName>
    </submittedName>
</protein>
<dbReference type="Proteomes" id="UP000236664">
    <property type="component" value="Unassembled WGS sequence"/>
</dbReference>
<dbReference type="AlphaFoldDB" id="A0A2K0W1R6"/>
<keyword evidence="1" id="KW-0812">Transmembrane</keyword>
<evidence type="ECO:0000313" key="3">
    <source>
        <dbReference type="Proteomes" id="UP000236664"/>
    </source>
</evidence>